<feature type="non-terminal residue" evidence="1">
    <location>
        <position position="1"/>
    </location>
</feature>
<reference evidence="1 2" key="1">
    <citation type="journal article" date="2019" name="Nat. Ecol. Evol.">
        <title>Megaphylogeny resolves global patterns of mushroom evolution.</title>
        <authorList>
            <person name="Varga T."/>
            <person name="Krizsan K."/>
            <person name="Foldi C."/>
            <person name="Dima B."/>
            <person name="Sanchez-Garcia M."/>
            <person name="Sanchez-Ramirez S."/>
            <person name="Szollosi G.J."/>
            <person name="Szarkandi J.G."/>
            <person name="Papp V."/>
            <person name="Albert L."/>
            <person name="Andreopoulos W."/>
            <person name="Angelini C."/>
            <person name="Antonin V."/>
            <person name="Barry K.W."/>
            <person name="Bougher N.L."/>
            <person name="Buchanan P."/>
            <person name="Buyck B."/>
            <person name="Bense V."/>
            <person name="Catcheside P."/>
            <person name="Chovatia M."/>
            <person name="Cooper J."/>
            <person name="Damon W."/>
            <person name="Desjardin D."/>
            <person name="Finy P."/>
            <person name="Geml J."/>
            <person name="Haridas S."/>
            <person name="Hughes K."/>
            <person name="Justo A."/>
            <person name="Karasinski D."/>
            <person name="Kautmanova I."/>
            <person name="Kiss B."/>
            <person name="Kocsube S."/>
            <person name="Kotiranta H."/>
            <person name="LaButti K.M."/>
            <person name="Lechner B.E."/>
            <person name="Liimatainen K."/>
            <person name="Lipzen A."/>
            <person name="Lukacs Z."/>
            <person name="Mihaltcheva S."/>
            <person name="Morgado L.N."/>
            <person name="Niskanen T."/>
            <person name="Noordeloos M.E."/>
            <person name="Ohm R.A."/>
            <person name="Ortiz-Santana B."/>
            <person name="Ovrebo C."/>
            <person name="Racz N."/>
            <person name="Riley R."/>
            <person name="Savchenko A."/>
            <person name="Shiryaev A."/>
            <person name="Soop K."/>
            <person name="Spirin V."/>
            <person name="Szebenyi C."/>
            <person name="Tomsovsky M."/>
            <person name="Tulloss R.E."/>
            <person name="Uehling J."/>
            <person name="Grigoriev I.V."/>
            <person name="Vagvolgyi C."/>
            <person name="Papp T."/>
            <person name="Martin F.M."/>
            <person name="Miettinen O."/>
            <person name="Hibbett D.S."/>
            <person name="Nagy L.G."/>
        </authorList>
    </citation>
    <scope>NUCLEOTIDE SEQUENCE [LARGE SCALE GENOMIC DNA]</scope>
    <source>
        <strain evidence="1 2">NL-1719</strain>
    </source>
</reference>
<dbReference type="EMBL" id="ML208439">
    <property type="protein sequence ID" value="TFK65373.1"/>
    <property type="molecule type" value="Genomic_DNA"/>
</dbReference>
<evidence type="ECO:0000313" key="2">
    <source>
        <dbReference type="Proteomes" id="UP000308600"/>
    </source>
</evidence>
<name>A0ACD3AHK4_9AGAR</name>
<accession>A0ACD3AHK4</accession>
<gene>
    <name evidence="1" type="ORF">BDN72DRAFT_203637</name>
</gene>
<sequence>GTLTFSAPILFRHLTFSEAKKQPISEINLQIALDGLDMTMSQFIDLCILLGCDYLEPIRGIGPKSALKLMREHGSLGAVVEHLRAKAATKRAAAIESDSEDDPPAATSDVEKPDDGSEDEAAPGPSSKAKSSPKSKGKKKAKGRGGGINVPEDWPWERAKELFEKPDVTPADEIELEWKAPDIEGLVEFLVKDKGFNEERVRAGAAKLQKSMNTKQQGRLEGFFVVRQKDKSKAPPSPTKSSKPKAKTETKAKGVKRKTEAGEKSSGSSPKKVKKK</sequence>
<proteinExistence type="predicted"/>
<keyword evidence="2" id="KW-1185">Reference proteome</keyword>
<organism evidence="1 2">
    <name type="scientific">Pluteus cervinus</name>
    <dbReference type="NCBI Taxonomy" id="181527"/>
    <lineage>
        <taxon>Eukaryota</taxon>
        <taxon>Fungi</taxon>
        <taxon>Dikarya</taxon>
        <taxon>Basidiomycota</taxon>
        <taxon>Agaricomycotina</taxon>
        <taxon>Agaricomycetes</taxon>
        <taxon>Agaricomycetidae</taxon>
        <taxon>Agaricales</taxon>
        <taxon>Pluteineae</taxon>
        <taxon>Pluteaceae</taxon>
        <taxon>Pluteus</taxon>
    </lineage>
</organism>
<protein>
    <submittedName>
        <fullName evidence="1">Uncharacterized protein</fullName>
    </submittedName>
</protein>
<dbReference type="Proteomes" id="UP000308600">
    <property type="component" value="Unassembled WGS sequence"/>
</dbReference>
<evidence type="ECO:0000313" key="1">
    <source>
        <dbReference type="EMBL" id="TFK65373.1"/>
    </source>
</evidence>